<evidence type="ECO:0000256" key="5">
    <source>
        <dbReference type="ARBA" id="ARBA00023163"/>
    </source>
</evidence>
<evidence type="ECO:0000256" key="1">
    <source>
        <dbReference type="ARBA" id="ARBA00021390"/>
    </source>
</evidence>
<evidence type="ECO:0000256" key="2">
    <source>
        <dbReference type="ARBA" id="ARBA00022491"/>
    </source>
</evidence>
<evidence type="ECO:0000256" key="4">
    <source>
        <dbReference type="ARBA" id="ARBA00023125"/>
    </source>
</evidence>
<dbReference type="GeneID" id="92855765"/>
<feature type="domain" description="HTH deoR-type" evidence="7">
    <location>
        <begin position="3"/>
        <end position="58"/>
    </location>
</feature>
<dbReference type="InterPro" id="IPR014036">
    <property type="entry name" value="DeoR-like_C"/>
</dbReference>
<dbReference type="InterPro" id="IPR001034">
    <property type="entry name" value="DeoR_HTH"/>
</dbReference>
<dbReference type="Gene3D" id="3.40.50.1360">
    <property type="match status" value="1"/>
</dbReference>
<dbReference type="InterPro" id="IPR018356">
    <property type="entry name" value="Tscrpt_reg_HTH_DeoR_CS"/>
</dbReference>
<dbReference type="SMART" id="SM01134">
    <property type="entry name" value="DeoRC"/>
    <property type="match status" value="1"/>
</dbReference>
<dbReference type="Pfam" id="PF08220">
    <property type="entry name" value="HTH_DeoR"/>
    <property type="match status" value="1"/>
</dbReference>
<evidence type="ECO:0000313" key="8">
    <source>
        <dbReference type="EMBL" id="ASB91389.1"/>
    </source>
</evidence>
<dbReference type="SUPFAM" id="SSF46785">
    <property type="entry name" value="Winged helix' DNA-binding domain"/>
    <property type="match status" value="1"/>
</dbReference>
<dbReference type="InterPro" id="IPR050313">
    <property type="entry name" value="Carb_Metab_HTH_regulators"/>
</dbReference>
<reference evidence="8 9" key="1">
    <citation type="submission" date="2017-06" db="EMBL/GenBank/DDBJ databases">
        <title>Genome sequence of Bacillus sonorensis strain SRCM101395.</title>
        <authorList>
            <person name="Cho S.H."/>
        </authorList>
    </citation>
    <scope>NUCLEOTIDE SEQUENCE [LARGE SCALE GENOMIC DNA]</scope>
    <source>
        <strain evidence="8 9">SRCM101395</strain>
    </source>
</reference>
<dbReference type="InterPro" id="IPR036390">
    <property type="entry name" value="WH_DNA-bd_sf"/>
</dbReference>
<dbReference type="PROSITE" id="PS51000">
    <property type="entry name" value="HTH_DEOR_2"/>
    <property type="match status" value="1"/>
</dbReference>
<dbReference type="InterPro" id="IPR037171">
    <property type="entry name" value="NagB/RpiA_transferase-like"/>
</dbReference>
<dbReference type="SUPFAM" id="SSF100950">
    <property type="entry name" value="NagB/RpiA/CoA transferase-like"/>
    <property type="match status" value="1"/>
</dbReference>
<dbReference type="InterPro" id="IPR036388">
    <property type="entry name" value="WH-like_DNA-bd_sf"/>
</dbReference>
<dbReference type="RefSeq" id="WP_006639671.1">
    <property type="nucleotide sequence ID" value="NZ_CABJEH010000005.1"/>
</dbReference>
<evidence type="ECO:0000256" key="6">
    <source>
        <dbReference type="ARBA" id="ARBA00024937"/>
    </source>
</evidence>
<sequence>MIKEERYRAILSMLDKNQTVEVAELAKQLDVTEMTIRRDLQALENEGLLVRVHGGAKKRDSHYIELSHHQKRDINVELKKHIGKICADMISDYDTVFIGSGTTSDFIFDYLGDKHVNVVTNSINVFQRVQNMPNIDIILTGGRYRKKTGTFYGYFANRLLTDIKVKKAFIGTNGISGTNITTANEEEGYGLQIVLNNAIERYILADSTKFTIEAFFTFYDVKDITGIITDNHINPHVEAYYSKYAKMIK</sequence>
<dbReference type="SMART" id="SM00420">
    <property type="entry name" value="HTH_DEOR"/>
    <property type="match status" value="1"/>
</dbReference>
<dbReference type="PANTHER" id="PTHR30363:SF4">
    <property type="entry name" value="GLYCEROL-3-PHOSPHATE REGULON REPRESSOR"/>
    <property type="match status" value="1"/>
</dbReference>
<dbReference type="PANTHER" id="PTHR30363">
    <property type="entry name" value="HTH-TYPE TRANSCRIPTIONAL REGULATOR SRLR-RELATED"/>
    <property type="match status" value="1"/>
</dbReference>
<dbReference type="PRINTS" id="PR00037">
    <property type="entry name" value="HTHLACR"/>
</dbReference>
<dbReference type="Proteomes" id="UP000196877">
    <property type="component" value="Chromosome"/>
</dbReference>
<keyword evidence="5" id="KW-0804">Transcription</keyword>
<dbReference type="EMBL" id="CP021920">
    <property type="protein sequence ID" value="ASB91389.1"/>
    <property type="molecule type" value="Genomic_DNA"/>
</dbReference>
<evidence type="ECO:0000256" key="3">
    <source>
        <dbReference type="ARBA" id="ARBA00023015"/>
    </source>
</evidence>
<keyword evidence="9" id="KW-1185">Reference proteome</keyword>
<gene>
    <name evidence="8" type="ORF">S101395_04906</name>
</gene>
<keyword evidence="2" id="KW-0678">Repressor</keyword>
<comment type="function">
    <text evidence="6">Repressor of the lactose catabolism operon. Galactose-6-phosphate is the inducer.</text>
</comment>
<evidence type="ECO:0000313" key="9">
    <source>
        <dbReference type="Proteomes" id="UP000196877"/>
    </source>
</evidence>
<keyword evidence="3" id="KW-0805">Transcription regulation</keyword>
<organism evidence="8 9">
    <name type="scientific">Bacillus sonorensis</name>
    <dbReference type="NCBI Taxonomy" id="119858"/>
    <lineage>
        <taxon>Bacteria</taxon>
        <taxon>Bacillati</taxon>
        <taxon>Bacillota</taxon>
        <taxon>Bacilli</taxon>
        <taxon>Bacillales</taxon>
        <taxon>Bacillaceae</taxon>
        <taxon>Bacillus</taxon>
    </lineage>
</organism>
<proteinExistence type="predicted"/>
<evidence type="ECO:0000259" key="7">
    <source>
        <dbReference type="PROSITE" id="PS51000"/>
    </source>
</evidence>
<name>A0ABN5AP14_9BACI</name>
<protein>
    <recommendedName>
        <fullName evidence="1">Lactose phosphotransferase system repressor</fullName>
    </recommendedName>
</protein>
<accession>A0ABN5AP14</accession>
<dbReference type="Pfam" id="PF00455">
    <property type="entry name" value="DeoRC"/>
    <property type="match status" value="1"/>
</dbReference>
<keyword evidence="4" id="KW-0238">DNA-binding</keyword>
<dbReference type="Gene3D" id="1.10.10.10">
    <property type="entry name" value="Winged helix-like DNA-binding domain superfamily/Winged helix DNA-binding domain"/>
    <property type="match status" value="1"/>
</dbReference>
<dbReference type="PROSITE" id="PS00894">
    <property type="entry name" value="HTH_DEOR_1"/>
    <property type="match status" value="1"/>
</dbReference>